<dbReference type="SMART" id="SM00184">
    <property type="entry name" value="RING"/>
    <property type="match status" value="1"/>
</dbReference>
<dbReference type="InterPro" id="IPR016197">
    <property type="entry name" value="Chromo-like_dom_sf"/>
</dbReference>
<protein>
    <recommendedName>
        <fullName evidence="7">RING-type domain-containing protein</fullName>
    </recommendedName>
</protein>
<feature type="domain" description="Chromo" evidence="3">
    <location>
        <begin position="250"/>
        <end position="303"/>
    </location>
</feature>
<keyword evidence="2" id="KW-0862">Zinc</keyword>
<dbReference type="SUPFAM" id="SSF54160">
    <property type="entry name" value="Chromo domain-like"/>
    <property type="match status" value="1"/>
</dbReference>
<dbReference type="EMBL" id="JAVRQU010000024">
    <property type="protein sequence ID" value="KAK5690615.1"/>
    <property type="molecule type" value="Genomic_DNA"/>
</dbReference>
<evidence type="ECO:0008006" key="7">
    <source>
        <dbReference type="Google" id="ProtNLM"/>
    </source>
</evidence>
<keyword evidence="2" id="KW-0863">Zinc-finger</keyword>
<dbReference type="AlphaFoldDB" id="A0AAN7VY14"/>
<name>A0AAN7VY14_9PEZI</name>
<dbReference type="Gene3D" id="3.30.40.10">
    <property type="entry name" value="Zinc/RING finger domain, C3HC4 (zinc finger)"/>
    <property type="match status" value="1"/>
</dbReference>
<dbReference type="PROSITE" id="PS50089">
    <property type="entry name" value="ZF_RING_2"/>
    <property type="match status" value="1"/>
</dbReference>
<evidence type="ECO:0000259" key="3">
    <source>
        <dbReference type="PROSITE" id="PS50013"/>
    </source>
</evidence>
<dbReference type="GO" id="GO:0006338">
    <property type="term" value="P:chromatin remodeling"/>
    <property type="evidence" value="ECO:0007669"/>
    <property type="project" value="UniProtKB-ARBA"/>
</dbReference>
<organism evidence="5 6">
    <name type="scientific">Elasticomyces elasticus</name>
    <dbReference type="NCBI Taxonomy" id="574655"/>
    <lineage>
        <taxon>Eukaryota</taxon>
        <taxon>Fungi</taxon>
        <taxon>Dikarya</taxon>
        <taxon>Ascomycota</taxon>
        <taxon>Pezizomycotina</taxon>
        <taxon>Dothideomycetes</taxon>
        <taxon>Dothideomycetidae</taxon>
        <taxon>Mycosphaerellales</taxon>
        <taxon>Teratosphaeriaceae</taxon>
        <taxon>Elasticomyces</taxon>
    </lineage>
</organism>
<dbReference type="InterPro" id="IPR013083">
    <property type="entry name" value="Znf_RING/FYVE/PHD"/>
</dbReference>
<comment type="caution">
    <text evidence="5">The sequence shown here is derived from an EMBL/GenBank/DDBJ whole genome shotgun (WGS) entry which is preliminary data.</text>
</comment>
<dbReference type="Gene3D" id="2.40.50.40">
    <property type="match status" value="1"/>
</dbReference>
<evidence type="ECO:0000256" key="2">
    <source>
        <dbReference type="PROSITE-ProRule" id="PRU00175"/>
    </source>
</evidence>
<sequence>MPASWRHVKEELLFAPITPAEAAGIDDPGCGICQDTFKELENAGQGLFRLRHCQCNYRYCRECIDKFWNSKRDGKNSGPGDQGPCPICKAEGIPADDIFPFHADYVGDLAMEEIVSDYFGARKGASRFSWESLVVQVVQIGGPSLSYVTAMRTSLQQRLGQEFTYDELLRGLRGTGKSVAPARTRIGDIDKEVRKLIDEQLRDYRFGSIKSHDTFARELNQSFKYVGCRIEERRNKLSKKRKRSKEPDGDRVEAILSHEVKLDGKIIYEVKWLGWEGSTFEARENIHSKKVKHCPELLWVYHQTLHEDDEIFVRGGIKRPWLDEEIPYEQIDVPLGQEQDGDEELIGAIEILVCLAGSVGSRESAVHVQQ</sequence>
<proteinExistence type="predicted"/>
<evidence type="ECO:0000313" key="6">
    <source>
        <dbReference type="Proteomes" id="UP001310594"/>
    </source>
</evidence>
<evidence type="ECO:0000313" key="5">
    <source>
        <dbReference type="EMBL" id="KAK5690615.1"/>
    </source>
</evidence>
<dbReference type="SUPFAM" id="SSF57850">
    <property type="entry name" value="RING/U-box"/>
    <property type="match status" value="1"/>
</dbReference>
<dbReference type="Proteomes" id="UP001310594">
    <property type="component" value="Unassembled WGS sequence"/>
</dbReference>
<gene>
    <name evidence="5" type="ORF">LTR97_012171</name>
</gene>
<reference evidence="5" key="1">
    <citation type="submission" date="2023-08" db="EMBL/GenBank/DDBJ databases">
        <title>Black Yeasts Isolated from many extreme environments.</title>
        <authorList>
            <person name="Coleine C."/>
            <person name="Stajich J.E."/>
            <person name="Selbmann L."/>
        </authorList>
    </citation>
    <scope>NUCLEOTIDE SEQUENCE</scope>
    <source>
        <strain evidence="5">CCFEE 5810</strain>
    </source>
</reference>
<feature type="domain" description="RING-type" evidence="4">
    <location>
        <begin position="30"/>
        <end position="89"/>
    </location>
</feature>
<keyword evidence="2" id="KW-0479">Metal-binding</keyword>
<dbReference type="InterPro" id="IPR001841">
    <property type="entry name" value="Znf_RING"/>
</dbReference>
<evidence type="ECO:0000259" key="4">
    <source>
        <dbReference type="PROSITE" id="PS50089"/>
    </source>
</evidence>
<dbReference type="GO" id="GO:0008270">
    <property type="term" value="F:zinc ion binding"/>
    <property type="evidence" value="ECO:0007669"/>
    <property type="project" value="UniProtKB-KW"/>
</dbReference>
<evidence type="ECO:0000256" key="1">
    <source>
        <dbReference type="ARBA" id="ARBA00011353"/>
    </source>
</evidence>
<dbReference type="PROSITE" id="PS50013">
    <property type="entry name" value="CHROMO_2"/>
    <property type="match status" value="1"/>
</dbReference>
<accession>A0AAN7VY14</accession>
<comment type="subunit">
    <text evidence="1">Component of the NuA4 histone acetyltransferase complex.</text>
</comment>
<dbReference type="InterPro" id="IPR000953">
    <property type="entry name" value="Chromo/chromo_shadow_dom"/>
</dbReference>